<evidence type="ECO:0000256" key="2">
    <source>
        <dbReference type="ARBA" id="ARBA00023125"/>
    </source>
</evidence>
<dbReference type="Gene3D" id="1.10.10.60">
    <property type="entry name" value="Homeodomain-like"/>
    <property type="match status" value="1"/>
</dbReference>
<dbReference type="GO" id="GO:0003700">
    <property type="term" value="F:DNA-binding transcription factor activity"/>
    <property type="evidence" value="ECO:0007669"/>
    <property type="project" value="InterPro"/>
</dbReference>
<organism evidence="5 6">
    <name type="scientific">Pseudomonas syringae pv. ribicola</name>
    <dbReference type="NCBI Taxonomy" id="55398"/>
    <lineage>
        <taxon>Bacteria</taxon>
        <taxon>Pseudomonadati</taxon>
        <taxon>Pseudomonadota</taxon>
        <taxon>Gammaproteobacteria</taxon>
        <taxon>Pseudomonadales</taxon>
        <taxon>Pseudomonadaceae</taxon>
        <taxon>Pseudomonas</taxon>
    </lineage>
</organism>
<evidence type="ECO:0000259" key="4">
    <source>
        <dbReference type="PROSITE" id="PS01124"/>
    </source>
</evidence>
<keyword evidence="1" id="KW-0805">Transcription regulation</keyword>
<dbReference type="GO" id="GO:0043565">
    <property type="term" value="F:sequence-specific DNA binding"/>
    <property type="evidence" value="ECO:0007669"/>
    <property type="project" value="InterPro"/>
</dbReference>
<accession>A0A3M2VIJ8</accession>
<dbReference type="EMBL" id="RBNR01000338">
    <property type="protein sequence ID" value="RML39110.1"/>
    <property type="molecule type" value="Genomic_DNA"/>
</dbReference>
<dbReference type="InterPro" id="IPR018062">
    <property type="entry name" value="HTH_AraC-typ_CS"/>
</dbReference>
<evidence type="ECO:0000313" key="5">
    <source>
        <dbReference type="EMBL" id="RML39110.1"/>
    </source>
</evidence>
<dbReference type="PANTHER" id="PTHR43436:SF1">
    <property type="entry name" value="TRANSCRIPTIONAL REGULATORY PROTEIN"/>
    <property type="match status" value="1"/>
</dbReference>
<dbReference type="InterPro" id="IPR009594">
    <property type="entry name" value="Tscrpt_reg_HTH_AraC_N"/>
</dbReference>
<proteinExistence type="predicted"/>
<dbReference type="SUPFAM" id="SSF46689">
    <property type="entry name" value="Homeodomain-like"/>
    <property type="match status" value="2"/>
</dbReference>
<dbReference type="SMART" id="SM00342">
    <property type="entry name" value="HTH_ARAC"/>
    <property type="match status" value="1"/>
</dbReference>
<comment type="caution">
    <text evidence="5">The sequence shown here is derived from an EMBL/GenBank/DDBJ whole genome shotgun (WGS) entry which is preliminary data.</text>
</comment>
<dbReference type="PROSITE" id="PS01124">
    <property type="entry name" value="HTH_ARAC_FAMILY_2"/>
    <property type="match status" value="1"/>
</dbReference>
<dbReference type="PANTHER" id="PTHR43436">
    <property type="entry name" value="ARAC-FAMILY TRANSCRIPTIONAL REGULATOR"/>
    <property type="match status" value="1"/>
</dbReference>
<evidence type="ECO:0000313" key="6">
    <source>
        <dbReference type="Proteomes" id="UP000280292"/>
    </source>
</evidence>
<name>A0A3M2VIJ8_PSESI</name>
<evidence type="ECO:0000256" key="3">
    <source>
        <dbReference type="ARBA" id="ARBA00023163"/>
    </source>
</evidence>
<dbReference type="Proteomes" id="UP000280292">
    <property type="component" value="Unassembled WGS sequence"/>
</dbReference>
<dbReference type="Pfam" id="PF06719">
    <property type="entry name" value="AraC_N"/>
    <property type="match status" value="1"/>
</dbReference>
<evidence type="ECO:0000256" key="1">
    <source>
        <dbReference type="ARBA" id="ARBA00023015"/>
    </source>
</evidence>
<reference evidence="5 6" key="1">
    <citation type="submission" date="2018-08" db="EMBL/GenBank/DDBJ databases">
        <title>Recombination of ecologically and evolutionarily significant loci maintains genetic cohesion in the Pseudomonas syringae species complex.</title>
        <authorList>
            <person name="Dillon M."/>
            <person name="Thakur S."/>
            <person name="Almeida R.N.D."/>
            <person name="Weir B.S."/>
            <person name="Guttman D.S."/>
        </authorList>
    </citation>
    <scope>NUCLEOTIDE SEQUENCE [LARGE SCALE GENOMIC DNA]</scope>
    <source>
        <strain evidence="5 6">ICMP 3883</strain>
    </source>
</reference>
<dbReference type="InterPro" id="IPR009057">
    <property type="entry name" value="Homeodomain-like_sf"/>
</dbReference>
<gene>
    <name evidence="5" type="ORF">ALQ95_04611</name>
</gene>
<dbReference type="Pfam" id="PF12833">
    <property type="entry name" value="HTH_18"/>
    <property type="match status" value="1"/>
</dbReference>
<keyword evidence="2" id="KW-0238">DNA-binding</keyword>
<protein>
    <submittedName>
        <fullName evidence="5">Helix-turn-helix, AraC type:AraC-type transcriptional regulator</fullName>
    </submittedName>
</protein>
<dbReference type="AlphaFoldDB" id="A0A3M2VIJ8"/>
<feature type="domain" description="HTH araC/xylS-type" evidence="4">
    <location>
        <begin position="206"/>
        <end position="304"/>
    </location>
</feature>
<dbReference type="PROSITE" id="PS00041">
    <property type="entry name" value="HTH_ARAC_FAMILY_1"/>
    <property type="match status" value="1"/>
</dbReference>
<dbReference type="GO" id="GO:0009893">
    <property type="term" value="P:positive regulation of metabolic process"/>
    <property type="evidence" value="ECO:0007669"/>
    <property type="project" value="UniProtKB-ARBA"/>
</dbReference>
<sequence>MEFFVDTNEAASLQGNGVYRAEIIRLITRRFTAPGAYETAIAPLHVIRCDAPSELIHAVHRPALCLIVQGRKQLVLGDEQYVYDSLSYLVVAVTVPVSGRVIEASADAPYLCIRLDFDPVQIAQLIADAPLGGVPDEPQRGLFLDHIDQPLLETVLRLVRLLDTPRDIGMLAPLALRELYYRLLRGNNGRRLYEIAVGDSQTQRVTRAVNWLNAHYAEPLRIDELARVANLGNSTLHHRFKALTAMSPLQYQKQLRLQEARRLMINEGLDVSSACYRVGYESPSQFSREYSRQFGCPPSTDVSRVRQIV</sequence>
<dbReference type="InterPro" id="IPR018060">
    <property type="entry name" value="HTH_AraC"/>
</dbReference>
<keyword evidence="3" id="KW-0804">Transcription</keyword>